<organism evidence="3">
    <name type="scientific">viral metagenome</name>
    <dbReference type="NCBI Taxonomy" id="1070528"/>
    <lineage>
        <taxon>unclassified sequences</taxon>
        <taxon>metagenomes</taxon>
        <taxon>organismal metagenomes</taxon>
    </lineage>
</organism>
<evidence type="ECO:0000259" key="2">
    <source>
        <dbReference type="PROSITE" id="PS51379"/>
    </source>
</evidence>
<name>A0A6C0LML6_9ZZZZ</name>
<evidence type="ECO:0000256" key="1">
    <source>
        <dbReference type="SAM" id="Phobius"/>
    </source>
</evidence>
<proteinExistence type="predicted"/>
<keyword evidence="1" id="KW-0812">Transmembrane</keyword>
<dbReference type="PROSITE" id="PS51379">
    <property type="entry name" value="4FE4S_FER_2"/>
    <property type="match status" value="1"/>
</dbReference>
<protein>
    <recommendedName>
        <fullName evidence="2">4Fe-4S ferredoxin-type domain-containing protein</fullName>
    </recommendedName>
</protein>
<evidence type="ECO:0000313" key="3">
    <source>
        <dbReference type="EMBL" id="QHU31777.1"/>
    </source>
</evidence>
<sequence>MAKQRFSLAIVFCIIVAFLAVLYYLHHRKSVEGFQTNEANIMIGPYIGTPGIPITDTKTLANGQKIYLAQWTPSLTMMINRTSGEARYYGAKVADYEPSYWNNSPTLGFDNVTATYDADCPSCSSCCPTCPQAAISYQNTIPNVMFGATMGGDYTIQDINFDNAGNYVYLTYKDPWTWAINSKGETRTYYGQVSDYLATNWDTYVGANNSIVLRYDKNKPSLNATLPFRSPLPNVLKGAVSNNQILIDRIDKDNDGNYVYMGHDTPYTKLANTNGVCKYFQGPISIYTPSNWDSYITVTNGSYVPAYTINPPESKMSQMGSKLAVPNVMYGPLIGRNILIERIDKDNAGNDVYIAYDGNSEGGYTRMVNSLGKGRYYSGPISNYLAGKWNSYTDVTGGHFITMVDDPPKPLPQPPVILPSNLILVPNIMYGPGIERDIPIQHVDQDNAGNTVFIAYDGNDGNTKMVNANGVGKYFKGFINLYSGANWNSYSTIGTNVYQLRVDTIAPQPDPAPSYSSTWCRCNA</sequence>
<keyword evidence="1" id="KW-0472">Membrane</keyword>
<accession>A0A6C0LML6</accession>
<dbReference type="InterPro" id="IPR017896">
    <property type="entry name" value="4Fe4S_Fe-S-bd"/>
</dbReference>
<feature type="transmembrane region" description="Helical" evidence="1">
    <location>
        <begin position="6"/>
        <end position="25"/>
    </location>
</feature>
<feature type="domain" description="4Fe-4S ferredoxin-type" evidence="2">
    <location>
        <begin position="112"/>
        <end position="140"/>
    </location>
</feature>
<keyword evidence="1" id="KW-1133">Transmembrane helix</keyword>
<dbReference type="EMBL" id="MN740533">
    <property type="protein sequence ID" value="QHU31777.1"/>
    <property type="molecule type" value="Genomic_DNA"/>
</dbReference>
<reference evidence="3" key="1">
    <citation type="journal article" date="2020" name="Nature">
        <title>Giant virus diversity and host interactions through global metagenomics.</title>
        <authorList>
            <person name="Schulz F."/>
            <person name="Roux S."/>
            <person name="Paez-Espino D."/>
            <person name="Jungbluth S."/>
            <person name="Walsh D.A."/>
            <person name="Denef V.J."/>
            <person name="McMahon K.D."/>
            <person name="Konstantinidis K.T."/>
            <person name="Eloe-Fadrosh E.A."/>
            <person name="Kyrpides N.C."/>
            <person name="Woyke T."/>
        </authorList>
    </citation>
    <scope>NUCLEOTIDE SEQUENCE</scope>
    <source>
        <strain evidence="3">GVMAG-M-3300027963-41</strain>
    </source>
</reference>
<dbReference type="AlphaFoldDB" id="A0A6C0LML6"/>